<dbReference type="GO" id="GO:0004519">
    <property type="term" value="F:endonuclease activity"/>
    <property type="evidence" value="ECO:0007669"/>
    <property type="project" value="UniProtKB-KW"/>
</dbReference>
<dbReference type="Gene3D" id="1.10.575.10">
    <property type="entry name" value="P1 Nuclease"/>
    <property type="match status" value="1"/>
</dbReference>
<protein>
    <submittedName>
        <fullName evidence="8">Endonuclease</fullName>
    </submittedName>
</protein>
<dbReference type="CDD" id="cd11010">
    <property type="entry name" value="S1-P1_nuclease"/>
    <property type="match status" value="1"/>
</dbReference>
<name>A0ABQ5YFJ5_9NEIS</name>
<evidence type="ECO:0000256" key="4">
    <source>
        <dbReference type="ARBA" id="ARBA00022801"/>
    </source>
</evidence>
<keyword evidence="4" id="KW-0378">Hydrolase</keyword>
<keyword evidence="2" id="KW-0479">Metal-binding</keyword>
<evidence type="ECO:0000256" key="6">
    <source>
        <dbReference type="ARBA" id="ARBA00023180"/>
    </source>
</evidence>
<dbReference type="PANTHER" id="PTHR33146:SF26">
    <property type="entry name" value="ENDONUCLEASE 4"/>
    <property type="match status" value="1"/>
</dbReference>
<keyword evidence="9" id="KW-1185">Reference proteome</keyword>
<evidence type="ECO:0000256" key="3">
    <source>
        <dbReference type="ARBA" id="ARBA00022759"/>
    </source>
</evidence>
<evidence type="ECO:0000313" key="8">
    <source>
        <dbReference type="EMBL" id="GLR12387.1"/>
    </source>
</evidence>
<keyword evidence="1" id="KW-0540">Nuclease</keyword>
<organism evidence="8 9">
    <name type="scientific">Chitinimonas prasina</name>
    <dbReference type="NCBI Taxonomy" id="1434937"/>
    <lineage>
        <taxon>Bacteria</taxon>
        <taxon>Pseudomonadati</taxon>
        <taxon>Pseudomonadota</taxon>
        <taxon>Betaproteobacteria</taxon>
        <taxon>Neisseriales</taxon>
        <taxon>Chitinibacteraceae</taxon>
        <taxon>Chitinimonas</taxon>
    </lineage>
</organism>
<dbReference type="Proteomes" id="UP001156706">
    <property type="component" value="Unassembled WGS sequence"/>
</dbReference>
<keyword evidence="7" id="KW-0732">Signal</keyword>
<dbReference type="RefSeq" id="WP_284195511.1">
    <property type="nucleotide sequence ID" value="NZ_BSOG01000001.1"/>
</dbReference>
<feature type="chain" id="PRO_5046147291" evidence="7">
    <location>
        <begin position="26"/>
        <end position="281"/>
    </location>
</feature>
<feature type="signal peptide" evidence="7">
    <location>
        <begin position="1"/>
        <end position="25"/>
    </location>
</feature>
<dbReference type="Pfam" id="PF02265">
    <property type="entry name" value="S1-P1_nuclease"/>
    <property type="match status" value="1"/>
</dbReference>
<dbReference type="InterPro" id="IPR008947">
    <property type="entry name" value="PLipase_C/P1_nuclease_dom_sf"/>
</dbReference>
<gene>
    <name evidence="8" type="ORF">GCM10007907_11770</name>
</gene>
<keyword evidence="6" id="KW-0325">Glycoprotein</keyword>
<sequence>MKVQRTLLSVSLGLSAFTFPLTAHAWGPEGHRITGLVAYELLTPQARAAVRYYLGSDDLAAAAVWMDQNRPTLGNQFPGSSAWHFDDVPVCPDPSVDTCPNGNCASNKIASFDRVLSDSDATKDDRTLALRLVVHMVGDIHQPLHSADNHDRGGNQISVLLNGRNTNLHAAWDTGLVRASLRGSSEQRYAEGLRTTYRDQIKGWQSGTVQSWIQEAHQLAIQDVYGGLGGFQCPANTAGTQVTLDAAYQAQAGKDIPLQLARGGARIAYVLNQAFAGFTRP</sequence>
<dbReference type="PANTHER" id="PTHR33146">
    <property type="entry name" value="ENDONUCLEASE 4"/>
    <property type="match status" value="1"/>
</dbReference>
<keyword evidence="3 8" id="KW-0255">Endonuclease</keyword>
<keyword evidence="5" id="KW-1015">Disulfide bond</keyword>
<accession>A0ABQ5YFJ5</accession>
<dbReference type="InterPro" id="IPR003154">
    <property type="entry name" value="S1/P1nuclease"/>
</dbReference>
<dbReference type="EMBL" id="BSOG01000001">
    <property type="protein sequence ID" value="GLR12387.1"/>
    <property type="molecule type" value="Genomic_DNA"/>
</dbReference>
<evidence type="ECO:0000256" key="1">
    <source>
        <dbReference type="ARBA" id="ARBA00022722"/>
    </source>
</evidence>
<reference evidence="9" key="1">
    <citation type="journal article" date="2019" name="Int. J. Syst. Evol. Microbiol.">
        <title>The Global Catalogue of Microorganisms (GCM) 10K type strain sequencing project: providing services to taxonomists for standard genome sequencing and annotation.</title>
        <authorList>
            <consortium name="The Broad Institute Genomics Platform"/>
            <consortium name="The Broad Institute Genome Sequencing Center for Infectious Disease"/>
            <person name="Wu L."/>
            <person name="Ma J."/>
        </authorList>
    </citation>
    <scope>NUCLEOTIDE SEQUENCE [LARGE SCALE GENOMIC DNA]</scope>
    <source>
        <strain evidence="9">NBRC 110044</strain>
    </source>
</reference>
<evidence type="ECO:0000256" key="5">
    <source>
        <dbReference type="ARBA" id="ARBA00023157"/>
    </source>
</evidence>
<proteinExistence type="predicted"/>
<dbReference type="SUPFAM" id="SSF48537">
    <property type="entry name" value="Phospholipase C/P1 nuclease"/>
    <property type="match status" value="1"/>
</dbReference>
<evidence type="ECO:0000256" key="2">
    <source>
        <dbReference type="ARBA" id="ARBA00022723"/>
    </source>
</evidence>
<comment type="caution">
    <text evidence="8">The sequence shown here is derived from an EMBL/GenBank/DDBJ whole genome shotgun (WGS) entry which is preliminary data.</text>
</comment>
<evidence type="ECO:0000313" key="9">
    <source>
        <dbReference type="Proteomes" id="UP001156706"/>
    </source>
</evidence>
<evidence type="ECO:0000256" key="7">
    <source>
        <dbReference type="SAM" id="SignalP"/>
    </source>
</evidence>